<sequence>MKNKLGAGGEFAQGYVIAHEVSHHVQHLLGIEQKVCQMQQGASQIQVNQLSVKMELQADCFAGVWGHYMQQQNVLETGDLESALNAAKAIGDDRLCSAVRGAWCRTTLPTALHSRAIPSLEKASTAEILASVIPLSDKRG</sequence>
<dbReference type="RefSeq" id="WP_420836503.1">
    <property type="nucleotide sequence ID" value="NZ_LJAM02000098.1"/>
</dbReference>
<dbReference type="EMBL" id="LJAM02000098">
    <property type="protein sequence ID" value="RAP71793.1"/>
    <property type="molecule type" value="Genomic_DNA"/>
</dbReference>
<dbReference type="AlphaFoldDB" id="A0A328TQV8"/>
<comment type="subcellular location">
    <subcellularLocation>
        <location evidence="1">Membrane</location>
        <topology evidence="1">Single-pass membrane protein</topology>
    </subcellularLocation>
</comment>
<dbReference type="Pfam" id="PF04228">
    <property type="entry name" value="Zn_peptidase"/>
    <property type="match status" value="1"/>
</dbReference>
<reference evidence="5" key="1">
    <citation type="submission" date="2018-04" db="EMBL/GenBank/DDBJ databases">
        <title>Genomes of the Obligate Erwinia dacicola and Facultative Enterobacter sp. OLF Endosymbionts of the Olive Fruit fly, Bactrocera oleae.</title>
        <authorList>
            <person name="Estes A.M."/>
            <person name="Hearn D.J."/>
            <person name="Agarwal S."/>
            <person name="Pierson E.A."/>
            <person name="Dunning-Hotopp J.C."/>
        </authorList>
    </citation>
    <scope>NUCLEOTIDE SEQUENCE [LARGE SCALE GENOMIC DNA]</scope>
    <source>
        <strain evidence="5">Oroville</strain>
    </source>
</reference>
<name>A0A328TQV8_9GAMM</name>
<protein>
    <submittedName>
        <fullName evidence="5">Neutral zinc metallopeptidase family protein</fullName>
    </submittedName>
</protein>
<proteinExistence type="predicted"/>
<keyword evidence="6" id="KW-1185">Reference proteome</keyword>
<evidence type="ECO:0000256" key="1">
    <source>
        <dbReference type="ARBA" id="ARBA00004167"/>
    </source>
</evidence>
<accession>A0A328TQV8</accession>
<keyword evidence="3" id="KW-1133">Transmembrane helix</keyword>
<evidence type="ECO:0000256" key="4">
    <source>
        <dbReference type="ARBA" id="ARBA00023136"/>
    </source>
</evidence>
<gene>
    <name evidence="5" type="ORF">ACZ87_01385</name>
</gene>
<evidence type="ECO:0000256" key="3">
    <source>
        <dbReference type="ARBA" id="ARBA00022989"/>
    </source>
</evidence>
<dbReference type="GO" id="GO:0016020">
    <property type="term" value="C:membrane"/>
    <property type="evidence" value="ECO:0007669"/>
    <property type="project" value="UniProtKB-SubCell"/>
</dbReference>
<keyword evidence="2" id="KW-0812">Transmembrane</keyword>
<evidence type="ECO:0000313" key="5">
    <source>
        <dbReference type="EMBL" id="RAP71793.1"/>
    </source>
</evidence>
<dbReference type="PANTHER" id="PTHR30168:SF0">
    <property type="entry name" value="INNER MEMBRANE PROTEIN"/>
    <property type="match status" value="1"/>
</dbReference>
<organism evidence="5 6">
    <name type="scientific">Candidatus Erwinia dacicola</name>
    <dbReference type="NCBI Taxonomy" id="252393"/>
    <lineage>
        <taxon>Bacteria</taxon>
        <taxon>Pseudomonadati</taxon>
        <taxon>Pseudomonadota</taxon>
        <taxon>Gammaproteobacteria</taxon>
        <taxon>Enterobacterales</taxon>
        <taxon>Erwiniaceae</taxon>
        <taxon>Erwinia</taxon>
    </lineage>
</organism>
<dbReference type="InterPro" id="IPR007343">
    <property type="entry name" value="Uncharacterised_pept_Zn_put"/>
</dbReference>
<keyword evidence="4" id="KW-0472">Membrane</keyword>
<evidence type="ECO:0000313" key="6">
    <source>
        <dbReference type="Proteomes" id="UP000244334"/>
    </source>
</evidence>
<dbReference type="Proteomes" id="UP000244334">
    <property type="component" value="Unassembled WGS sequence"/>
</dbReference>
<comment type="caution">
    <text evidence="5">The sequence shown here is derived from an EMBL/GenBank/DDBJ whole genome shotgun (WGS) entry which is preliminary data.</text>
</comment>
<dbReference type="PANTHER" id="PTHR30168">
    <property type="entry name" value="PUTATIVE MEMBRANE PROTEIN YPFJ"/>
    <property type="match status" value="1"/>
</dbReference>
<evidence type="ECO:0000256" key="2">
    <source>
        <dbReference type="ARBA" id="ARBA00022692"/>
    </source>
</evidence>